<comment type="caution">
    <text evidence="2">The sequence shown here is derived from an EMBL/GenBank/DDBJ whole genome shotgun (WGS) entry which is preliminary data.</text>
</comment>
<gene>
    <name evidence="2" type="ORF">CRENBAI_010546</name>
</gene>
<evidence type="ECO:0000313" key="2">
    <source>
        <dbReference type="EMBL" id="KAK5621300.1"/>
    </source>
</evidence>
<feature type="non-terminal residue" evidence="2">
    <location>
        <position position="1"/>
    </location>
</feature>
<sequence>LPPANPSLRLSGPRTSSTPDWKRASQKSSWIFLDTLDTSVVKMSPVQPQREMINEQLTPAEETFTEFKGIIVKTEEELDGQRRLLDFSRIPLIILHRIAKEATKRRLKSLMQL</sequence>
<evidence type="ECO:0000256" key="1">
    <source>
        <dbReference type="SAM" id="MobiDB-lite"/>
    </source>
</evidence>
<evidence type="ECO:0000313" key="3">
    <source>
        <dbReference type="Proteomes" id="UP001311232"/>
    </source>
</evidence>
<dbReference type="AlphaFoldDB" id="A0AAV9SJ40"/>
<proteinExistence type="predicted"/>
<accession>A0AAV9SJ40</accession>
<protein>
    <submittedName>
        <fullName evidence="2">Uncharacterized protein</fullName>
    </submittedName>
</protein>
<organism evidence="2 3">
    <name type="scientific">Crenichthys baileyi</name>
    <name type="common">White River springfish</name>
    <dbReference type="NCBI Taxonomy" id="28760"/>
    <lineage>
        <taxon>Eukaryota</taxon>
        <taxon>Metazoa</taxon>
        <taxon>Chordata</taxon>
        <taxon>Craniata</taxon>
        <taxon>Vertebrata</taxon>
        <taxon>Euteleostomi</taxon>
        <taxon>Actinopterygii</taxon>
        <taxon>Neopterygii</taxon>
        <taxon>Teleostei</taxon>
        <taxon>Neoteleostei</taxon>
        <taxon>Acanthomorphata</taxon>
        <taxon>Ovalentaria</taxon>
        <taxon>Atherinomorphae</taxon>
        <taxon>Cyprinodontiformes</taxon>
        <taxon>Goodeidae</taxon>
        <taxon>Crenichthys</taxon>
    </lineage>
</organism>
<reference evidence="2 3" key="1">
    <citation type="submission" date="2021-06" db="EMBL/GenBank/DDBJ databases">
        <authorList>
            <person name="Palmer J.M."/>
        </authorList>
    </citation>
    <scope>NUCLEOTIDE SEQUENCE [LARGE SCALE GENOMIC DNA]</scope>
    <source>
        <strain evidence="2 3">MEX-2019</strain>
        <tissue evidence="2">Muscle</tissue>
    </source>
</reference>
<feature type="region of interest" description="Disordered" evidence="1">
    <location>
        <begin position="1"/>
        <end position="22"/>
    </location>
</feature>
<name>A0AAV9SJ40_9TELE</name>
<keyword evidence="3" id="KW-1185">Reference proteome</keyword>
<dbReference type="Proteomes" id="UP001311232">
    <property type="component" value="Unassembled WGS sequence"/>
</dbReference>
<dbReference type="EMBL" id="JAHHUM010000310">
    <property type="protein sequence ID" value="KAK5621300.1"/>
    <property type="molecule type" value="Genomic_DNA"/>
</dbReference>